<evidence type="ECO:0000256" key="5">
    <source>
        <dbReference type="ARBA" id="ARBA00022676"/>
    </source>
</evidence>
<dbReference type="GO" id="GO:0051301">
    <property type="term" value="P:cell division"/>
    <property type="evidence" value="ECO:0007669"/>
    <property type="project" value="UniProtKB-KW"/>
</dbReference>
<feature type="transmembrane region" description="Helical" evidence="21">
    <location>
        <begin position="58"/>
        <end position="74"/>
    </location>
</feature>
<dbReference type="GO" id="GO:0071555">
    <property type="term" value="P:cell wall organization"/>
    <property type="evidence" value="ECO:0007669"/>
    <property type="project" value="UniProtKB-KW"/>
</dbReference>
<keyword evidence="9" id="KW-0573">Peptidoglycan synthesis</keyword>
<keyword evidence="5" id="KW-0328">Glycosyltransferase</keyword>
<evidence type="ECO:0000256" key="16">
    <source>
        <dbReference type="ARBA" id="ARBA00038053"/>
    </source>
</evidence>
<dbReference type="AlphaFoldDB" id="A0A7C4M1Z4"/>
<proteinExistence type="inferred from homology"/>
<dbReference type="GO" id="GO:0009252">
    <property type="term" value="P:peptidoglycan biosynthetic process"/>
    <property type="evidence" value="ECO:0007669"/>
    <property type="project" value="UniProtKB-KW"/>
</dbReference>
<feature type="transmembrane region" description="Helical" evidence="21">
    <location>
        <begin position="81"/>
        <end position="104"/>
    </location>
</feature>
<evidence type="ECO:0000256" key="21">
    <source>
        <dbReference type="SAM" id="Phobius"/>
    </source>
</evidence>
<gene>
    <name evidence="22" type="primary">ftsW</name>
    <name evidence="22" type="ORF">ENT43_02740</name>
</gene>
<dbReference type="EMBL" id="DSYQ01000011">
    <property type="protein sequence ID" value="HGT71151.1"/>
    <property type="molecule type" value="Genomic_DNA"/>
</dbReference>
<comment type="subcellular location">
    <subcellularLocation>
        <location evidence="1">Cell membrane</location>
        <topology evidence="1">Multi-pass membrane protein</topology>
    </subcellularLocation>
</comment>
<feature type="transmembrane region" description="Helical" evidence="21">
    <location>
        <begin position="187"/>
        <end position="206"/>
    </location>
</feature>
<evidence type="ECO:0000256" key="15">
    <source>
        <dbReference type="ARBA" id="ARBA00033270"/>
    </source>
</evidence>
<evidence type="ECO:0000256" key="19">
    <source>
        <dbReference type="ARBA" id="ARBA00044770"/>
    </source>
</evidence>
<feature type="transmembrane region" description="Helical" evidence="21">
    <location>
        <begin position="116"/>
        <end position="138"/>
    </location>
</feature>
<feature type="transmembrane region" description="Helical" evidence="21">
    <location>
        <begin position="341"/>
        <end position="362"/>
    </location>
</feature>
<dbReference type="InterPro" id="IPR001182">
    <property type="entry name" value="FtsW/RodA"/>
</dbReference>
<feature type="transmembrane region" description="Helical" evidence="21">
    <location>
        <begin position="20"/>
        <end position="38"/>
    </location>
</feature>
<keyword evidence="6" id="KW-0808">Transferase</keyword>
<evidence type="ECO:0000256" key="10">
    <source>
        <dbReference type="ARBA" id="ARBA00022989"/>
    </source>
</evidence>
<dbReference type="GO" id="GO:0008955">
    <property type="term" value="F:peptidoglycan glycosyltransferase activity"/>
    <property type="evidence" value="ECO:0007669"/>
    <property type="project" value="UniProtKB-EC"/>
</dbReference>
<comment type="pathway">
    <text evidence="2">Cell wall biogenesis; peptidoglycan biosynthesis.</text>
</comment>
<name>A0A7C4M1Z4_UNCC3</name>
<dbReference type="GO" id="GO:0005886">
    <property type="term" value="C:plasma membrane"/>
    <property type="evidence" value="ECO:0007669"/>
    <property type="project" value="UniProtKB-SubCell"/>
</dbReference>
<dbReference type="GO" id="GO:0008360">
    <property type="term" value="P:regulation of cell shape"/>
    <property type="evidence" value="ECO:0007669"/>
    <property type="project" value="UniProtKB-KW"/>
</dbReference>
<feature type="transmembrane region" description="Helical" evidence="21">
    <location>
        <begin position="275"/>
        <end position="295"/>
    </location>
</feature>
<comment type="similarity">
    <text evidence="16">Belongs to the SEDS family. FtsW subfamily.</text>
</comment>
<keyword evidence="10 21" id="KW-1133">Transmembrane helix</keyword>
<keyword evidence="11 21" id="KW-0472">Membrane</keyword>
<protein>
    <recommendedName>
        <fullName evidence="17">Probable peptidoglycan glycosyltransferase FtsW</fullName>
        <ecNumber evidence="19">2.4.99.28</ecNumber>
    </recommendedName>
    <alternativeName>
        <fullName evidence="18">Cell division protein FtsW</fullName>
    </alternativeName>
    <alternativeName>
        <fullName evidence="15">Cell wall polymerase</fullName>
    </alternativeName>
    <alternativeName>
        <fullName evidence="14">Peptidoglycan polymerase</fullName>
    </alternativeName>
</protein>
<feature type="transmembrane region" description="Helical" evidence="21">
    <location>
        <begin position="235"/>
        <end position="252"/>
    </location>
</feature>
<dbReference type="InterPro" id="IPR013437">
    <property type="entry name" value="FtsW"/>
</dbReference>
<evidence type="ECO:0000256" key="9">
    <source>
        <dbReference type="ARBA" id="ARBA00022984"/>
    </source>
</evidence>
<keyword evidence="13" id="KW-0961">Cell wall biogenesis/degradation</keyword>
<evidence type="ECO:0000256" key="13">
    <source>
        <dbReference type="ARBA" id="ARBA00023316"/>
    </source>
</evidence>
<evidence type="ECO:0000256" key="7">
    <source>
        <dbReference type="ARBA" id="ARBA00022692"/>
    </source>
</evidence>
<evidence type="ECO:0000256" key="4">
    <source>
        <dbReference type="ARBA" id="ARBA00022618"/>
    </source>
</evidence>
<feature type="transmembrane region" description="Helical" evidence="21">
    <location>
        <begin position="307"/>
        <end position="335"/>
    </location>
</feature>
<evidence type="ECO:0000256" key="17">
    <source>
        <dbReference type="ARBA" id="ARBA00041185"/>
    </source>
</evidence>
<dbReference type="GO" id="GO:0032153">
    <property type="term" value="C:cell division site"/>
    <property type="evidence" value="ECO:0007669"/>
    <property type="project" value="TreeGrafter"/>
</dbReference>
<organism evidence="22">
    <name type="scientific">candidate division CPR3 bacterium</name>
    <dbReference type="NCBI Taxonomy" id="2268181"/>
    <lineage>
        <taxon>Bacteria</taxon>
        <taxon>Bacteria division CPR3</taxon>
    </lineage>
</organism>
<dbReference type="PANTHER" id="PTHR30474">
    <property type="entry name" value="CELL CYCLE PROTEIN"/>
    <property type="match status" value="1"/>
</dbReference>
<comment type="catalytic activity">
    <reaction evidence="20">
        <text>[GlcNAc-(1-&gt;4)-Mur2Ac(oyl-L-Ala-gamma-D-Glu-L-Lys-D-Ala-D-Ala)](n)-di-trans,octa-cis-undecaprenyl diphosphate + beta-D-GlcNAc-(1-&gt;4)-Mur2Ac(oyl-L-Ala-gamma-D-Glu-L-Lys-D-Ala-D-Ala)-di-trans,octa-cis-undecaprenyl diphosphate = [GlcNAc-(1-&gt;4)-Mur2Ac(oyl-L-Ala-gamma-D-Glu-L-Lys-D-Ala-D-Ala)](n+1)-di-trans,octa-cis-undecaprenyl diphosphate + di-trans,octa-cis-undecaprenyl diphosphate + H(+)</text>
        <dbReference type="Rhea" id="RHEA:23708"/>
        <dbReference type="Rhea" id="RHEA-COMP:9602"/>
        <dbReference type="Rhea" id="RHEA-COMP:9603"/>
        <dbReference type="ChEBI" id="CHEBI:15378"/>
        <dbReference type="ChEBI" id="CHEBI:58405"/>
        <dbReference type="ChEBI" id="CHEBI:60033"/>
        <dbReference type="ChEBI" id="CHEBI:78435"/>
        <dbReference type="EC" id="2.4.99.28"/>
    </reaction>
</comment>
<keyword evidence="3" id="KW-1003">Cell membrane</keyword>
<comment type="caution">
    <text evidence="22">The sequence shown here is derived from an EMBL/GenBank/DDBJ whole genome shotgun (WGS) entry which is preliminary data.</text>
</comment>
<keyword evidence="8" id="KW-0133">Cell shape</keyword>
<evidence type="ECO:0000256" key="2">
    <source>
        <dbReference type="ARBA" id="ARBA00004752"/>
    </source>
</evidence>
<evidence type="ECO:0000313" key="22">
    <source>
        <dbReference type="EMBL" id="HGT71151.1"/>
    </source>
</evidence>
<evidence type="ECO:0000256" key="20">
    <source>
        <dbReference type="ARBA" id="ARBA00049902"/>
    </source>
</evidence>
<dbReference type="PANTHER" id="PTHR30474:SF2">
    <property type="entry name" value="PEPTIDOGLYCAN GLYCOSYLTRANSFERASE FTSW-RELATED"/>
    <property type="match status" value="1"/>
</dbReference>
<dbReference type="GO" id="GO:0015648">
    <property type="term" value="F:lipid-linked peptidoglycan transporter activity"/>
    <property type="evidence" value="ECO:0007669"/>
    <property type="project" value="TreeGrafter"/>
</dbReference>
<evidence type="ECO:0000256" key="12">
    <source>
        <dbReference type="ARBA" id="ARBA00023306"/>
    </source>
</evidence>
<evidence type="ECO:0000256" key="14">
    <source>
        <dbReference type="ARBA" id="ARBA00032370"/>
    </source>
</evidence>
<reference evidence="22" key="1">
    <citation type="journal article" date="2020" name="mSystems">
        <title>Genome- and Community-Level Interaction Insights into Carbon Utilization and Element Cycling Functions of Hydrothermarchaeota in Hydrothermal Sediment.</title>
        <authorList>
            <person name="Zhou Z."/>
            <person name="Liu Y."/>
            <person name="Xu W."/>
            <person name="Pan J."/>
            <person name="Luo Z.H."/>
            <person name="Li M."/>
        </authorList>
    </citation>
    <scope>NUCLEOTIDE SEQUENCE [LARGE SCALE GENOMIC DNA]</scope>
    <source>
        <strain evidence="22">SpSt-579</strain>
    </source>
</reference>
<dbReference type="Pfam" id="PF01098">
    <property type="entry name" value="FTSW_RODA_SPOVE"/>
    <property type="match status" value="1"/>
</dbReference>
<dbReference type="EC" id="2.4.99.28" evidence="19"/>
<accession>A0A7C4M1Z4</accession>
<sequence length="370" mass="41727">MRKRTNLILLHQKKHFDKWIIFFTIFFSLFGLLMIFESSNVAAFKDFGDKYHFVKEQMISFFIGLCIMFVTSFIHYKRYYYLSLVLLIVTIILLIAVFIPGISIKAYGARRWLGFAFFNFQPAELAKLSLIIYLSAWFSNKEKGRLIPFLLLISLIVGLVILEPDLGTAVIMVTISIVVYFLSGAPIWQFLFIIPTIILSLIGLAVSSPYRLRRLTTFFDPNADPLGASYHIRQILISLGSGGLFGIGLGASKQKYQYLPEATTDSIFAIIGEEFGFLGAIILIIMFLIFFYRIVRIAKRAPDRQSYLLASGIFVLFAVQLLINLSAIVALLPLTGVPLPFISYGGSNLIISFTAIGILLNISKYVIDKK</sequence>
<feature type="transmembrane region" description="Helical" evidence="21">
    <location>
        <begin position="150"/>
        <end position="181"/>
    </location>
</feature>
<keyword evidence="7 21" id="KW-0812">Transmembrane</keyword>
<evidence type="ECO:0000256" key="18">
    <source>
        <dbReference type="ARBA" id="ARBA00041418"/>
    </source>
</evidence>
<evidence type="ECO:0000256" key="11">
    <source>
        <dbReference type="ARBA" id="ARBA00023136"/>
    </source>
</evidence>
<keyword evidence="12" id="KW-0131">Cell cycle</keyword>
<evidence type="ECO:0000256" key="3">
    <source>
        <dbReference type="ARBA" id="ARBA00022475"/>
    </source>
</evidence>
<keyword evidence="4" id="KW-0132">Cell division</keyword>
<evidence type="ECO:0000256" key="8">
    <source>
        <dbReference type="ARBA" id="ARBA00022960"/>
    </source>
</evidence>
<evidence type="ECO:0000256" key="1">
    <source>
        <dbReference type="ARBA" id="ARBA00004651"/>
    </source>
</evidence>
<dbReference type="NCBIfam" id="TIGR02614">
    <property type="entry name" value="ftsW"/>
    <property type="match status" value="1"/>
</dbReference>
<evidence type="ECO:0000256" key="6">
    <source>
        <dbReference type="ARBA" id="ARBA00022679"/>
    </source>
</evidence>